<dbReference type="InterPro" id="IPR000719">
    <property type="entry name" value="Prot_kinase_dom"/>
</dbReference>
<dbReference type="GO" id="GO:0016529">
    <property type="term" value="C:sarcoplasmic reticulum"/>
    <property type="evidence" value="ECO:0007005"/>
    <property type="project" value="WormBase"/>
</dbReference>
<evidence type="ECO:0000313" key="13">
    <source>
        <dbReference type="WormBase" id="Y106G6A.1"/>
    </source>
</evidence>
<dbReference type="Gene3D" id="1.10.510.10">
    <property type="entry name" value="Transferase(Phosphotransferase) domain 1"/>
    <property type="match status" value="1"/>
</dbReference>
<organism evidence="11 12">
    <name type="scientific">Caenorhabditis elegans</name>
    <dbReference type="NCBI Taxonomy" id="6239"/>
    <lineage>
        <taxon>Eukaryota</taxon>
        <taxon>Metazoa</taxon>
        <taxon>Ecdysozoa</taxon>
        <taxon>Nematoda</taxon>
        <taxon>Chromadorea</taxon>
        <taxon>Rhabditida</taxon>
        <taxon>Rhabditina</taxon>
        <taxon>Rhabditomorpha</taxon>
        <taxon>Rhabditoidea</taxon>
        <taxon>Rhabditidae</taxon>
        <taxon>Peloderinae</taxon>
        <taxon>Caenorhabditis</taxon>
    </lineage>
</organism>
<name>Q9XWQ5_CAEEL</name>
<protein>
    <recommendedName>
        <fullName evidence="1">non-specific serine/threonine protein kinase</fullName>
        <ecNumber evidence="1">2.7.11.1</ecNumber>
    </recommendedName>
</protein>
<evidence type="ECO:0000256" key="8">
    <source>
        <dbReference type="ARBA" id="ARBA00048679"/>
    </source>
</evidence>
<dbReference type="OrthoDB" id="8693905at2759"/>
<evidence type="ECO:0000256" key="9">
    <source>
        <dbReference type="SAM" id="MobiDB-lite"/>
    </source>
</evidence>
<sequence>MAVSSMNEKQKLRKKVEVLARACNNYEQLVDKCRKTTNLDMFRILYEMGKYEMVIDGQKTLDEAIKHNGKKLVVEFVLQKYEEDTVRVKTGNIITVSEPDEIEPEPNIVMKALMDSLPNTNDLDRQSYAGTLAGRSYGLPSQASRYSEKLPSIPRRYSLGKLIGRGTLGSVYLAEGKKGGTYAVKIISKHGRHLPQEADVEYLRMLRHVRIVEYLYIIEPSKSNDIHILMEYMHTGSLQEYIARTGPLHHELVKAYAKQILEGLEFLHSKNIIHQDLKPANLLLKNTHRERLIKIADFGSSRFSSLKREREGQQGRTPKYTDPGVSLGRHVSGRRSDIWSLGVIIIEMYTGVYPWSIDGEHPITVPRILDENPPNFTTSEKIDENLIKMAKLMLQSVAKRPYASTLLELPILQESSENEDEDSDDDDDYF</sequence>
<keyword evidence="2 11" id="KW-0723">Serine/threonine-protein kinase</keyword>
<gene>
    <name evidence="11 13" type="primary">mekk-3</name>
    <name evidence="11" type="ORF">CELE_Y106G6A.1</name>
    <name evidence="13" type="ORF">Y106G6A.1</name>
</gene>
<evidence type="ECO:0000256" key="3">
    <source>
        <dbReference type="ARBA" id="ARBA00022679"/>
    </source>
</evidence>
<dbReference type="PaxDb" id="6239-Y106G6A.1"/>
<feature type="region of interest" description="Disordered" evidence="9">
    <location>
        <begin position="411"/>
        <end position="430"/>
    </location>
</feature>
<dbReference type="EC" id="2.7.11.1" evidence="1"/>
<evidence type="ECO:0000256" key="1">
    <source>
        <dbReference type="ARBA" id="ARBA00012513"/>
    </source>
</evidence>
<dbReference type="WormBase" id="Y106G6A.1">
    <property type="protein sequence ID" value="CE19294"/>
    <property type="gene ID" value="WBGene00013694"/>
    <property type="gene designation" value="mekk-3"/>
</dbReference>
<keyword evidence="3" id="KW-0808">Transferase</keyword>
<dbReference type="UCSC" id="Y106G6A.1">
    <property type="organism name" value="c. elegans"/>
</dbReference>
<dbReference type="PIR" id="T26405">
    <property type="entry name" value="T26405"/>
</dbReference>
<evidence type="ECO:0000256" key="4">
    <source>
        <dbReference type="ARBA" id="ARBA00022741"/>
    </source>
</evidence>
<dbReference type="InterPro" id="IPR053235">
    <property type="entry name" value="Ser_Thr_kinase"/>
</dbReference>
<dbReference type="RefSeq" id="NP_492629.1">
    <property type="nucleotide sequence ID" value="NM_060228.8"/>
</dbReference>
<dbReference type="SMART" id="SM00220">
    <property type="entry name" value="S_TKc"/>
    <property type="match status" value="1"/>
</dbReference>
<evidence type="ECO:0000313" key="11">
    <source>
        <dbReference type="EMBL" id="CAA21594.1"/>
    </source>
</evidence>
<feature type="domain" description="Protein kinase" evidence="10">
    <location>
        <begin position="157"/>
        <end position="412"/>
    </location>
</feature>
<dbReference type="SMR" id="Q9XWQ5"/>
<dbReference type="Pfam" id="PF00069">
    <property type="entry name" value="Pkinase"/>
    <property type="match status" value="1"/>
</dbReference>
<evidence type="ECO:0000256" key="6">
    <source>
        <dbReference type="ARBA" id="ARBA00022840"/>
    </source>
</evidence>
<dbReference type="GeneID" id="172850"/>
<dbReference type="GO" id="GO:0005524">
    <property type="term" value="F:ATP binding"/>
    <property type="evidence" value="ECO:0007669"/>
    <property type="project" value="UniProtKB-KW"/>
</dbReference>
<dbReference type="InterPro" id="IPR011009">
    <property type="entry name" value="Kinase-like_dom_sf"/>
</dbReference>
<dbReference type="PROSITE" id="PS00108">
    <property type="entry name" value="PROTEIN_KINASE_ST"/>
    <property type="match status" value="1"/>
</dbReference>
<dbReference type="HOGENOM" id="CLU_673062_0_0_1"/>
<evidence type="ECO:0000259" key="10">
    <source>
        <dbReference type="PROSITE" id="PS50011"/>
    </source>
</evidence>
<keyword evidence="4" id="KW-0547">Nucleotide-binding</keyword>
<accession>Q9XWQ5</accession>
<dbReference type="Proteomes" id="UP000001940">
    <property type="component" value="Chromosome I"/>
</dbReference>
<dbReference type="PhylomeDB" id="Q9XWQ5"/>
<feature type="compositionally biased region" description="Acidic residues" evidence="9">
    <location>
        <begin position="416"/>
        <end position="430"/>
    </location>
</feature>
<evidence type="ECO:0000256" key="2">
    <source>
        <dbReference type="ARBA" id="ARBA00022527"/>
    </source>
</evidence>
<keyword evidence="6" id="KW-0067">ATP-binding</keyword>
<dbReference type="AGR" id="WB:WBGene00013694"/>
<dbReference type="GO" id="GO:0005737">
    <property type="term" value="C:cytoplasm"/>
    <property type="evidence" value="ECO:0000318"/>
    <property type="project" value="GO_Central"/>
</dbReference>
<dbReference type="InterPro" id="IPR008271">
    <property type="entry name" value="Ser/Thr_kinase_AS"/>
</dbReference>
<dbReference type="GO" id="GO:0004674">
    <property type="term" value="F:protein serine/threonine kinase activity"/>
    <property type="evidence" value="ECO:0000318"/>
    <property type="project" value="GO_Central"/>
</dbReference>
<dbReference type="PANTHER" id="PTHR24361:SF433">
    <property type="entry name" value="PROTEIN KINASE DOMAIN-CONTAINING PROTEIN"/>
    <property type="match status" value="1"/>
</dbReference>
<dbReference type="OMA" id="KNTHRER"/>
<dbReference type="AlphaFoldDB" id="Q9XWQ5"/>
<keyword evidence="5 11" id="KW-0418">Kinase</keyword>
<dbReference type="SUPFAM" id="SSF56112">
    <property type="entry name" value="Protein kinase-like (PK-like)"/>
    <property type="match status" value="1"/>
</dbReference>
<dbReference type="FunCoup" id="Q9XWQ5">
    <property type="interactions" value="191"/>
</dbReference>
<dbReference type="EMBL" id="BX284601">
    <property type="protein sequence ID" value="CAA21594.1"/>
    <property type="molecule type" value="Genomic_DNA"/>
</dbReference>
<proteinExistence type="predicted"/>
<comment type="catalytic activity">
    <reaction evidence="8">
        <text>L-seryl-[protein] + ATP = O-phospho-L-seryl-[protein] + ADP + H(+)</text>
        <dbReference type="Rhea" id="RHEA:17989"/>
        <dbReference type="Rhea" id="RHEA-COMP:9863"/>
        <dbReference type="Rhea" id="RHEA-COMP:11604"/>
        <dbReference type="ChEBI" id="CHEBI:15378"/>
        <dbReference type="ChEBI" id="CHEBI:29999"/>
        <dbReference type="ChEBI" id="CHEBI:30616"/>
        <dbReference type="ChEBI" id="CHEBI:83421"/>
        <dbReference type="ChEBI" id="CHEBI:456216"/>
        <dbReference type="EC" id="2.7.11.1"/>
    </reaction>
</comment>
<dbReference type="PROSITE" id="PS50011">
    <property type="entry name" value="PROTEIN_KINASE_DOM"/>
    <property type="match status" value="1"/>
</dbReference>
<dbReference type="eggNOG" id="KOG0198">
    <property type="taxonomic scope" value="Eukaryota"/>
</dbReference>
<evidence type="ECO:0000313" key="12">
    <source>
        <dbReference type="Proteomes" id="UP000001940"/>
    </source>
</evidence>
<keyword evidence="12" id="KW-1185">Reference proteome</keyword>
<evidence type="ECO:0000256" key="5">
    <source>
        <dbReference type="ARBA" id="ARBA00022777"/>
    </source>
</evidence>
<dbReference type="InParanoid" id="Q9XWQ5"/>
<dbReference type="STRING" id="6239.Y106G6A.1.1"/>
<evidence type="ECO:0000256" key="7">
    <source>
        <dbReference type="ARBA" id="ARBA00047899"/>
    </source>
</evidence>
<dbReference type="Bgee" id="WBGene00013694">
    <property type="expression patterns" value="Expressed in germ line (C elegans) and 4 other cell types or tissues"/>
</dbReference>
<reference evidence="11 12" key="1">
    <citation type="journal article" date="1998" name="Science">
        <title>Genome sequence of the nematode C. elegans: a platform for investigating biology.</title>
        <authorList>
            <consortium name="The C. elegans sequencing consortium"/>
            <person name="Sulson J.E."/>
            <person name="Waterston R."/>
        </authorList>
    </citation>
    <scope>NUCLEOTIDE SEQUENCE [LARGE SCALE GENOMIC DNA]</scope>
    <source>
        <strain evidence="11 12">Bristol N2</strain>
    </source>
</reference>
<comment type="catalytic activity">
    <reaction evidence="7">
        <text>L-threonyl-[protein] + ATP = O-phospho-L-threonyl-[protein] + ADP + H(+)</text>
        <dbReference type="Rhea" id="RHEA:46608"/>
        <dbReference type="Rhea" id="RHEA-COMP:11060"/>
        <dbReference type="Rhea" id="RHEA-COMP:11605"/>
        <dbReference type="ChEBI" id="CHEBI:15378"/>
        <dbReference type="ChEBI" id="CHEBI:30013"/>
        <dbReference type="ChEBI" id="CHEBI:30616"/>
        <dbReference type="ChEBI" id="CHEBI:61977"/>
        <dbReference type="ChEBI" id="CHEBI:456216"/>
        <dbReference type="EC" id="2.7.11.1"/>
    </reaction>
</comment>
<dbReference type="KEGG" id="cel:CELE_Y106G6A.1"/>
<dbReference type="CTD" id="172850"/>
<dbReference type="PANTHER" id="PTHR24361">
    <property type="entry name" value="MITOGEN-ACTIVATED KINASE KINASE KINASE"/>
    <property type="match status" value="1"/>
</dbReference>